<keyword evidence="3 8" id="KW-0808">Transferase</keyword>
<keyword evidence="2 8" id="KW-0963">Cytoplasm</keyword>
<dbReference type="SUPFAM" id="SSF52540">
    <property type="entry name" value="P-loop containing nucleoside triphosphate hydrolases"/>
    <property type="match status" value="1"/>
</dbReference>
<dbReference type="InterPro" id="IPR027417">
    <property type="entry name" value="P-loop_NTPase"/>
</dbReference>
<evidence type="ECO:0000256" key="4">
    <source>
        <dbReference type="ARBA" id="ARBA00022741"/>
    </source>
</evidence>
<evidence type="ECO:0000256" key="6">
    <source>
        <dbReference type="ARBA" id="ARBA00022840"/>
    </source>
</evidence>
<comment type="subcellular location">
    <subcellularLocation>
        <location evidence="8">Cytoplasm</location>
    </subcellularLocation>
</comment>
<evidence type="ECO:0000313" key="10">
    <source>
        <dbReference type="EMBL" id="HIQ71408.1"/>
    </source>
</evidence>
<dbReference type="Pfam" id="PF01121">
    <property type="entry name" value="CoaE"/>
    <property type="match status" value="1"/>
</dbReference>
<comment type="catalytic activity">
    <reaction evidence="8">
        <text>3'-dephospho-CoA + ATP = ADP + CoA + H(+)</text>
        <dbReference type="Rhea" id="RHEA:18245"/>
        <dbReference type="ChEBI" id="CHEBI:15378"/>
        <dbReference type="ChEBI" id="CHEBI:30616"/>
        <dbReference type="ChEBI" id="CHEBI:57287"/>
        <dbReference type="ChEBI" id="CHEBI:57328"/>
        <dbReference type="ChEBI" id="CHEBI:456216"/>
        <dbReference type="EC" id="2.7.1.24"/>
    </reaction>
</comment>
<dbReference type="HAMAP" id="MF_00376">
    <property type="entry name" value="Dephospho_CoA_kinase"/>
    <property type="match status" value="1"/>
</dbReference>
<sequence length="210" mass="22949">MYRIGLTGGIGSGKSTVSTCLRLLGAPVLDADAISHALTAPGGEALPSIRTRFGDGVFDGNVLDRKKLAAIVFADRYARRDLEGIVHPLVFARIESEMRRLAEAGTPAVVLDVPLLFETGMDQKVDETWLVCVPEAEQIRRIMVRDGMSEQEARARVASQMSLRSKVLRANRVISTMRTVEETRLEVRALWEKTLAALAAEHARKGAPLA</sequence>
<gene>
    <name evidence="8" type="primary">coaE</name>
    <name evidence="10" type="ORF">IAB73_04255</name>
</gene>
<organism evidence="10 11">
    <name type="scientific">Candidatus Onthenecus intestinigallinarum</name>
    <dbReference type="NCBI Taxonomy" id="2840875"/>
    <lineage>
        <taxon>Bacteria</taxon>
        <taxon>Bacillati</taxon>
        <taxon>Bacillota</taxon>
        <taxon>Clostridia</taxon>
        <taxon>Eubacteriales</taxon>
        <taxon>Candidatus Onthenecus</taxon>
    </lineage>
</organism>
<dbReference type="EMBL" id="DVFJ01000011">
    <property type="protein sequence ID" value="HIQ71408.1"/>
    <property type="molecule type" value="Genomic_DNA"/>
</dbReference>
<evidence type="ECO:0000256" key="2">
    <source>
        <dbReference type="ARBA" id="ARBA00022490"/>
    </source>
</evidence>
<dbReference type="Proteomes" id="UP000886887">
    <property type="component" value="Unassembled WGS sequence"/>
</dbReference>
<dbReference type="EC" id="2.7.1.24" evidence="8 9"/>
<evidence type="ECO:0000256" key="7">
    <source>
        <dbReference type="ARBA" id="ARBA00022993"/>
    </source>
</evidence>
<dbReference type="InterPro" id="IPR001977">
    <property type="entry name" value="Depp_CoAkinase"/>
</dbReference>
<evidence type="ECO:0000256" key="9">
    <source>
        <dbReference type="NCBIfam" id="TIGR00152"/>
    </source>
</evidence>
<dbReference type="NCBIfam" id="TIGR00152">
    <property type="entry name" value="dephospho-CoA kinase"/>
    <property type="match status" value="1"/>
</dbReference>
<comment type="similarity">
    <text evidence="1 8">Belongs to the CoaE family.</text>
</comment>
<evidence type="ECO:0000256" key="5">
    <source>
        <dbReference type="ARBA" id="ARBA00022777"/>
    </source>
</evidence>
<dbReference type="Gene3D" id="3.40.50.300">
    <property type="entry name" value="P-loop containing nucleotide triphosphate hydrolases"/>
    <property type="match status" value="1"/>
</dbReference>
<keyword evidence="4 8" id="KW-0547">Nucleotide-binding</keyword>
<dbReference type="GO" id="GO:0015937">
    <property type="term" value="P:coenzyme A biosynthetic process"/>
    <property type="evidence" value="ECO:0007669"/>
    <property type="project" value="UniProtKB-UniRule"/>
</dbReference>
<evidence type="ECO:0000256" key="1">
    <source>
        <dbReference type="ARBA" id="ARBA00009018"/>
    </source>
</evidence>
<keyword evidence="6 8" id="KW-0067">ATP-binding</keyword>
<dbReference type="GO" id="GO:0004140">
    <property type="term" value="F:dephospho-CoA kinase activity"/>
    <property type="evidence" value="ECO:0007669"/>
    <property type="project" value="UniProtKB-UniRule"/>
</dbReference>
<evidence type="ECO:0000256" key="8">
    <source>
        <dbReference type="HAMAP-Rule" id="MF_00376"/>
    </source>
</evidence>
<keyword evidence="7 8" id="KW-0173">Coenzyme A biosynthesis</keyword>
<feature type="binding site" evidence="8">
    <location>
        <begin position="11"/>
        <end position="16"/>
    </location>
    <ligand>
        <name>ATP</name>
        <dbReference type="ChEBI" id="CHEBI:30616"/>
    </ligand>
</feature>
<dbReference type="CDD" id="cd02022">
    <property type="entry name" value="DPCK"/>
    <property type="match status" value="1"/>
</dbReference>
<keyword evidence="5 8" id="KW-0418">Kinase</keyword>
<protein>
    <recommendedName>
        <fullName evidence="8 9">Dephospho-CoA kinase</fullName>
        <ecNumber evidence="8 9">2.7.1.24</ecNumber>
    </recommendedName>
    <alternativeName>
        <fullName evidence="8">Dephosphocoenzyme A kinase</fullName>
    </alternativeName>
</protein>
<accession>A0A9D0Z9F4</accession>
<name>A0A9D0Z9F4_9FIRM</name>
<reference evidence="10" key="2">
    <citation type="journal article" date="2021" name="PeerJ">
        <title>Extensive microbial diversity within the chicken gut microbiome revealed by metagenomics and culture.</title>
        <authorList>
            <person name="Gilroy R."/>
            <person name="Ravi A."/>
            <person name="Getino M."/>
            <person name="Pursley I."/>
            <person name="Horton D.L."/>
            <person name="Alikhan N.F."/>
            <person name="Baker D."/>
            <person name="Gharbi K."/>
            <person name="Hall N."/>
            <person name="Watson M."/>
            <person name="Adriaenssens E.M."/>
            <person name="Foster-Nyarko E."/>
            <person name="Jarju S."/>
            <person name="Secka A."/>
            <person name="Antonio M."/>
            <person name="Oren A."/>
            <person name="Chaudhuri R.R."/>
            <person name="La Ragione R."/>
            <person name="Hildebrand F."/>
            <person name="Pallen M.J."/>
        </authorList>
    </citation>
    <scope>NUCLEOTIDE SEQUENCE</scope>
    <source>
        <strain evidence="10">ChiSxjej2B14-6234</strain>
    </source>
</reference>
<evidence type="ECO:0000313" key="11">
    <source>
        <dbReference type="Proteomes" id="UP000886887"/>
    </source>
</evidence>
<reference evidence="10" key="1">
    <citation type="submission" date="2020-10" db="EMBL/GenBank/DDBJ databases">
        <authorList>
            <person name="Gilroy R."/>
        </authorList>
    </citation>
    <scope>NUCLEOTIDE SEQUENCE</scope>
    <source>
        <strain evidence="10">ChiSxjej2B14-6234</strain>
    </source>
</reference>
<comment type="pathway">
    <text evidence="8">Cofactor biosynthesis; coenzyme A biosynthesis; CoA from (R)-pantothenate: step 5/5.</text>
</comment>
<dbReference type="PANTHER" id="PTHR10695">
    <property type="entry name" value="DEPHOSPHO-COA KINASE-RELATED"/>
    <property type="match status" value="1"/>
</dbReference>
<dbReference type="PROSITE" id="PS51219">
    <property type="entry name" value="DPCK"/>
    <property type="match status" value="1"/>
</dbReference>
<comment type="caution">
    <text evidence="10">The sequence shown here is derived from an EMBL/GenBank/DDBJ whole genome shotgun (WGS) entry which is preliminary data.</text>
</comment>
<dbReference type="GO" id="GO:0005524">
    <property type="term" value="F:ATP binding"/>
    <property type="evidence" value="ECO:0007669"/>
    <property type="project" value="UniProtKB-UniRule"/>
</dbReference>
<evidence type="ECO:0000256" key="3">
    <source>
        <dbReference type="ARBA" id="ARBA00022679"/>
    </source>
</evidence>
<dbReference type="FunFam" id="3.40.50.300:FF:000991">
    <property type="entry name" value="Dephospho-CoA kinase"/>
    <property type="match status" value="1"/>
</dbReference>
<proteinExistence type="inferred from homology"/>
<dbReference type="GO" id="GO:0005737">
    <property type="term" value="C:cytoplasm"/>
    <property type="evidence" value="ECO:0007669"/>
    <property type="project" value="UniProtKB-SubCell"/>
</dbReference>
<comment type="function">
    <text evidence="8">Catalyzes the phosphorylation of the 3'-hydroxyl group of dephosphocoenzyme A to form coenzyme A.</text>
</comment>
<dbReference type="AlphaFoldDB" id="A0A9D0Z9F4"/>
<dbReference type="PANTHER" id="PTHR10695:SF46">
    <property type="entry name" value="BIFUNCTIONAL COENZYME A SYNTHASE-RELATED"/>
    <property type="match status" value="1"/>
</dbReference>